<feature type="active site" description="Proton donor" evidence="3">
    <location>
        <position position="162"/>
    </location>
</feature>
<dbReference type="PANTHER" id="PTHR12737:SF9">
    <property type="entry name" value="DIMETHYLARGININASE"/>
    <property type="match status" value="1"/>
</dbReference>
<evidence type="ECO:0000256" key="1">
    <source>
        <dbReference type="ARBA" id="ARBA00008532"/>
    </source>
</evidence>
<feature type="active site" description="Nucleophile" evidence="3">
    <location>
        <position position="249"/>
    </location>
</feature>
<dbReference type="Pfam" id="PF19420">
    <property type="entry name" value="DDAH_eukar"/>
    <property type="match status" value="1"/>
</dbReference>
<accession>A0A5D0MCB3</accession>
<dbReference type="GO" id="GO:0045429">
    <property type="term" value="P:positive regulation of nitric oxide biosynthetic process"/>
    <property type="evidence" value="ECO:0007669"/>
    <property type="project" value="TreeGrafter"/>
</dbReference>
<dbReference type="PANTHER" id="PTHR12737">
    <property type="entry name" value="DIMETHYLARGININE DIMETHYLAMINOHYDROLASE"/>
    <property type="match status" value="1"/>
</dbReference>
<dbReference type="Proteomes" id="UP000324143">
    <property type="component" value="Unassembled WGS sequence"/>
</dbReference>
<dbReference type="InterPro" id="IPR033199">
    <property type="entry name" value="DDAH-like"/>
</dbReference>
<evidence type="ECO:0000313" key="4">
    <source>
        <dbReference type="EMBL" id="TYB30626.1"/>
    </source>
</evidence>
<dbReference type="EMBL" id="VSIX01000097">
    <property type="protein sequence ID" value="TYB30626.1"/>
    <property type="molecule type" value="Genomic_DNA"/>
</dbReference>
<dbReference type="GO" id="GO:0016597">
    <property type="term" value="F:amino acid binding"/>
    <property type="evidence" value="ECO:0007669"/>
    <property type="project" value="TreeGrafter"/>
</dbReference>
<keyword evidence="2" id="KW-0378">Hydrolase</keyword>
<dbReference type="GO" id="GO:0000052">
    <property type="term" value="P:citrulline metabolic process"/>
    <property type="evidence" value="ECO:0007669"/>
    <property type="project" value="TreeGrafter"/>
</dbReference>
<sequence>MFNKVIVKVPPESMINGISSNQDEKPIYSKALKQHEEYVKALGRCNVSMISRLAKQEKYPDSCFVEDTAVVTEKCAVITNPGTKSRKGEIGEVESELKKYYNSIEYIKKPGTLDGGDVMRVDNHFYIGLSKRTNEEGAEQLINILNKYGYSGSQIKVKNYLHLKTGISYLKNNNILATKDFVNHPAFKSFNLLEVPGNEEYAANSIWVNNKVIMPGGYPETKKLVEDAGYEVLTVDVSEFRKLDGGVSCLSIRF</sequence>
<comment type="similarity">
    <text evidence="1">Belongs to the DDAH family.</text>
</comment>
<evidence type="ECO:0000313" key="5">
    <source>
        <dbReference type="Proteomes" id="UP000324143"/>
    </source>
</evidence>
<evidence type="ECO:0000256" key="3">
    <source>
        <dbReference type="PIRSR" id="PIRSR633199-1"/>
    </source>
</evidence>
<name>A0A5D0MCB3_9BACT</name>
<dbReference type="AlphaFoldDB" id="A0A5D0MCB3"/>
<organism evidence="4 5">
    <name type="scientific">Candidatus Mcinerneyibacterium aminivorans</name>
    <dbReference type="NCBI Taxonomy" id="2703815"/>
    <lineage>
        <taxon>Bacteria</taxon>
        <taxon>Candidatus Macinerneyibacteriota</taxon>
        <taxon>Candidatus Mcinerneyibacteria</taxon>
        <taxon>Candidatus Mcinerneyibacteriales</taxon>
        <taxon>Candidatus Mcinerneyibacteriaceae</taxon>
        <taxon>Candidatus Mcinerneyibacterium</taxon>
    </lineage>
</organism>
<protein>
    <submittedName>
        <fullName evidence="4">N(G),N(G)-dimethylarginine dimethylaminohydrolase</fullName>
    </submittedName>
</protein>
<keyword evidence="5" id="KW-1185">Reference proteome</keyword>
<gene>
    <name evidence="4" type="ORF">FXF47_08305</name>
</gene>
<dbReference type="Gene3D" id="3.75.10.10">
    <property type="entry name" value="L-arginine/glycine Amidinotransferase, Chain A"/>
    <property type="match status" value="1"/>
</dbReference>
<dbReference type="GO" id="GO:0016403">
    <property type="term" value="F:dimethylargininase activity"/>
    <property type="evidence" value="ECO:0007669"/>
    <property type="project" value="TreeGrafter"/>
</dbReference>
<dbReference type="GO" id="GO:0006525">
    <property type="term" value="P:arginine metabolic process"/>
    <property type="evidence" value="ECO:0007669"/>
    <property type="project" value="TreeGrafter"/>
</dbReference>
<reference evidence="4" key="1">
    <citation type="submission" date="2019-08" db="EMBL/GenBank/DDBJ databases">
        <title>Genomic characterization of a novel candidate phylum (ARYD3) from a high temperature, high salinity tertiary oil reservoir in north central Oklahoma, USA.</title>
        <authorList>
            <person name="Youssef N.H."/>
            <person name="Yadav A."/>
            <person name="Elshahed M.S."/>
        </authorList>
    </citation>
    <scope>NUCLEOTIDE SEQUENCE [LARGE SCALE GENOMIC DNA]</scope>
    <source>
        <strain evidence="4">ARYD3</strain>
    </source>
</reference>
<comment type="caution">
    <text evidence="4">The sequence shown here is derived from an EMBL/GenBank/DDBJ whole genome shotgun (WGS) entry which is preliminary data.</text>
</comment>
<proteinExistence type="inferred from homology"/>
<dbReference type="SUPFAM" id="SSF55909">
    <property type="entry name" value="Pentein"/>
    <property type="match status" value="1"/>
</dbReference>
<evidence type="ECO:0000256" key="2">
    <source>
        <dbReference type="ARBA" id="ARBA00022801"/>
    </source>
</evidence>